<comment type="subcellular location">
    <subcellularLocation>
        <location evidence="1">Cell inner membrane</location>
        <topology evidence="1">Peripheral membrane protein</topology>
    </subcellularLocation>
</comment>
<keyword evidence="4" id="KW-1003">Cell membrane</keyword>
<dbReference type="SUPFAM" id="SSF52540">
    <property type="entry name" value="P-loop containing nucleoside triphosphate hydrolases"/>
    <property type="match status" value="1"/>
</dbReference>
<accession>A0A917Q417</accession>
<keyword evidence="10" id="KW-1185">Reference proteome</keyword>
<evidence type="ECO:0000259" key="8">
    <source>
        <dbReference type="PROSITE" id="PS50893"/>
    </source>
</evidence>
<evidence type="ECO:0000256" key="3">
    <source>
        <dbReference type="ARBA" id="ARBA00022448"/>
    </source>
</evidence>
<dbReference type="GO" id="GO:0055085">
    <property type="term" value="P:transmembrane transport"/>
    <property type="evidence" value="ECO:0007669"/>
    <property type="project" value="UniProtKB-ARBA"/>
</dbReference>
<dbReference type="Pfam" id="PF08352">
    <property type="entry name" value="oligo_HPY"/>
    <property type="match status" value="1"/>
</dbReference>
<dbReference type="RefSeq" id="WP_188909026.1">
    <property type="nucleotide sequence ID" value="NZ_BMMF01000001.1"/>
</dbReference>
<dbReference type="InterPro" id="IPR027417">
    <property type="entry name" value="P-loop_NTPase"/>
</dbReference>
<evidence type="ECO:0000256" key="5">
    <source>
        <dbReference type="ARBA" id="ARBA00022741"/>
    </source>
</evidence>
<keyword evidence="6 9" id="KW-0067">ATP-binding</keyword>
<dbReference type="GO" id="GO:0005524">
    <property type="term" value="F:ATP binding"/>
    <property type="evidence" value="ECO:0007669"/>
    <property type="project" value="UniProtKB-KW"/>
</dbReference>
<dbReference type="InterPro" id="IPR003593">
    <property type="entry name" value="AAA+_ATPase"/>
</dbReference>
<sequence>MSKPLVQVSDLRVVVRGADGPVTILHGVDFSLEAGKVLCVLGESGSGKSMTMRALMRLVPRSATISGRVLIDGVDVLALRERELARIRGSLVAMIFQEPATALDPTFTIGHQIAETVRAHEGASWADARRRALDLLELVQVPSAARRLQAYPHELSGGLRQRAMIALALSCRPKVLIADEPTTALDATVQIQVLLLLRELQRELGMATLFVTHDVGVACEIADEVAVMYAGRIVERGSTEEVLGRAGHPYARGLLRSVVTSDLVGTRLVPIDGSPPELSALPPGCSFAPRCNHAIERCSAAVPELAALSASHRVRCARLGELEPAIPHAQEVST</sequence>
<protein>
    <submittedName>
        <fullName evidence="9">ABC transporter ATP-binding protein</fullName>
    </submittedName>
</protein>
<keyword evidence="3" id="KW-0813">Transport</keyword>
<dbReference type="GO" id="GO:0016887">
    <property type="term" value="F:ATP hydrolysis activity"/>
    <property type="evidence" value="ECO:0007669"/>
    <property type="project" value="InterPro"/>
</dbReference>
<gene>
    <name evidence="9" type="ORF">GCM10011322_04340</name>
</gene>
<dbReference type="InterPro" id="IPR003439">
    <property type="entry name" value="ABC_transporter-like_ATP-bd"/>
</dbReference>
<evidence type="ECO:0000256" key="1">
    <source>
        <dbReference type="ARBA" id="ARBA00004417"/>
    </source>
</evidence>
<comment type="similarity">
    <text evidence="2">Belongs to the ABC transporter superfamily.</text>
</comment>
<dbReference type="NCBIfam" id="TIGR01727">
    <property type="entry name" value="oligo_HPY"/>
    <property type="match status" value="1"/>
</dbReference>
<dbReference type="PANTHER" id="PTHR43297:SF2">
    <property type="entry name" value="DIPEPTIDE TRANSPORT ATP-BINDING PROTEIN DPPD"/>
    <property type="match status" value="1"/>
</dbReference>
<reference evidence="9 10" key="1">
    <citation type="journal article" date="2014" name="Int. J. Syst. Evol. Microbiol.">
        <title>Complete genome sequence of Corynebacterium casei LMG S-19264T (=DSM 44701T), isolated from a smear-ripened cheese.</title>
        <authorList>
            <consortium name="US DOE Joint Genome Institute (JGI-PGF)"/>
            <person name="Walter F."/>
            <person name="Albersmeier A."/>
            <person name="Kalinowski J."/>
            <person name="Ruckert C."/>
        </authorList>
    </citation>
    <scope>NUCLEOTIDE SEQUENCE [LARGE SCALE GENOMIC DNA]</scope>
    <source>
        <strain evidence="9 10">CGMCC 1.9161</strain>
    </source>
</reference>
<dbReference type="SMART" id="SM00382">
    <property type="entry name" value="AAA"/>
    <property type="match status" value="1"/>
</dbReference>
<dbReference type="FunFam" id="3.40.50.300:FF:000016">
    <property type="entry name" value="Oligopeptide ABC transporter ATP-binding component"/>
    <property type="match status" value="1"/>
</dbReference>
<dbReference type="Proteomes" id="UP000600449">
    <property type="component" value="Unassembled WGS sequence"/>
</dbReference>
<organism evidence="9 10">
    <name type="scientific">Salinarimonas ramus</name>
    <dbReference type="NCBI Taxonomy" id="690164"/>
    <lineage>
        <taxon>Bacteria</taxon>
        <taxon>Pseudomonadati</taxon>
        <taxon>Pseudomonadota</taxon>
        <taxon>Alphaproteobacteria</taxon>
        <taxon>Hyphomicrobiales</taxon>
        <taxon>Salinarimonadaceae</taxon>
        <taxon>Salinarimonas</taxon>
    </lineage>
</organism>
<dbReference type="AlphaFoldDB" id="A0A917Q417"/>
<dbReference type="Gene3D" id="3.40.50.300">
    <property type="entry name" value="P-loop containing nucleotide triphosphate hydrolases"/>
    <property type="match status" value="1"/>
</dbReference>
<keyword evidence="5" id="KW-0547">Nucleotide-binding</keyword>
<evidence type="ECO:0000256" key="2">
    <source>
        <dbReference type="ARBA" id="ARBA00005417"/>
    </source>
</evidence>
<evidence type="ECO:0000256" key="4">
    <source>
        <dbReference type="ARBA" id="ARBA00022475"/>
    </source>
</evidence>
<dbReference type="GO" id="GO:0015833">
    <property type="term" value="P:peptide transport"/>
    <property type="evidence" value="ECO:0007669"/>
    <property type="project" value="InterPro"/>
</dbReference>
<dbReference type="EMBL" id="BMMF01000001">
    <property type="protein sequence ID" value="GGK20793.1"/>
    <property type="molecule type" value="Genomic_DNA"/>
</dbReference>
<dbReference type="GO" id="GO:0005886">
    <property type="term" value="C:plasma membrane"/>
    <property type="evidence" value="ECO:0007669"/>
    <property type="project" value="UniProtKB-SubCell"/>
</dbReference>
<dbReference type="Pfam" id="PF00005">
    <property type="entry name" value="ABC_tran"/>
    <property type="match status" value="1"/>
</dbReference>
<evidence type="ECO:0000313" key="9">
    <source>
        <dbReference type="EMBL" id="GGK20793.1"/>
    </source>
</evidence>
<comment type="caution">
    <text evidence="9">The sequence shown here is derived from an EMBL/GenBank/DDBJ whole genome shotgun (WGS) entry which is preliminary data.</text>
</comment>
<keyword evidence="7" id="KW-0472">Membrane</keyword>
<proteinExistence type="inferred from homology"/>
<evidence type="ECO:0000256" key="7">
    <source>
        <dbReference type="ARBA" id="ARBA00023136"/>
    </source>
</evidence>
<name>A0A917Q417_9HYPH</name>
<feature type="domain" description="ABC transporter" evidence="8">
    <location>
        <begin position="6"/>
        <end position="255"/>
    </location>
</feature>
<dbReference type="CDD" id="cd03257">
    <property type="entry name" value="ABC_NikE_OppD_transporters"/>
    <property type="match status" value="1"/>
</dbReference>
<evidence type="ECO:0000313" key="10">
    <source>
        <dbReference type="Proteomes" id="UP000600449"/>
    </source>
</evidence>
<dbReference type="InterPro" id="IPR050388">
    <property type="entry name" value="ABC_Ni/Peptide_Import"/>
</dbReference>
<dbReference type="PANTHER" id="PTHR43297">
    <property type="entry name" value="OLIGOPEPTIDE TRANSPORT ATP-BINDING PROTEIN APPD"/>
    <property type="match status" value="1"/>
</dbReference>
<evidence type="ECO:0000256" key="6">
    <source>
        <dbReference type="ARBA" id="ARBA00022840"/>
    </source>
</evidence>
<dbReference type="InterPro" id="IPR013563">
    <property type="entry name" value="Oligopep_ABC_C"/>
</dbReference>
<dbReference type="PROSITE" id="PS50893">
    <property type="entry name" value="ABC_TRANSPORTER_2"/>
    <property type="match status" value="1"/>
</dbReference>